<dbReference type="GeneID" id="103184305"/>
<dbReference type="Proteomes" id="UP000314986">
    <property type="component" value="Unassembled WGS sequence"/>
</dbReference>
<dbReference type="SUPFAM" id="SSF82185">
    <property type="entry name" value="Histone H3 K4-specific methyltransferase SET7/9 N-terminal domain"/>
    <property type="match status" value="1"/>
</dbReference>
<reference evidence="7" key="2">
    <citation type="journal article" date="2007" name="PLoS Biol.">
        <title>Survey sequencing and comparative analysis of the elephant shark (Callorhinchus milii) genome.</title>
        <authorList>
            <person name="Venkatesh B."/>
            <person name="Kirkness E.F."/>
            <person name="Loh Y.H."/>
            <person name="Halpern A.L."/>
            <person name="Lee A.P."/>
            <person name="Johnson J."/>
            <person name="Dandona N."/>
            <person name="Viswanathan L.D."/>
            <person name="Tay A."/>
            <person name="Venter J.C."/>
            <person name="Strausberg R.L."/>
            <person name="Brenner S."/>
        </authorList>
    </citation>
    <scope>NUCLEOTIDE SEQUENCE [LARGE SCALE GENOMIC DNA]</scope>
</reference>
<keyword evidence="3" id="KW-0968">Cytoplasmic vesicle</keyword>
<evidence type="ECO:0000256" key="5">
    <source>
        <dbReference type="ARBA" id="ARBA00045851"/>
    </source>
</evidence>
<dbReference type="Pfam" id="PF02493">
    <property type="entry name" value="MORN"/>
    <property type="match status" value="6"/>
</dbReference>
<keyword evidence="7" id="KW-1185">Reference proteome</keyword>
<evidence type="ECO:0000313" key="7">
    <source>
        <dbReference type="Proteomes" id="UP000314986"/>
    </source>
</evidence>
<dbReference type="PANTHER" id="PTHR46511">
    <property type="entry name" value="MORN REPEAT-CONTAINING PROTEIN 3"/>
    <property type="match status" value="1"/>
</dbReference>
<reference evidence="7" key="1">
    <citation type="journal article" date="2006" name="Science">
        <title>Ancient noncoding elements conserved in the human genome.</title>
        <authorList>
            <person name="Venkatesh B."/>
            <person name="Kirkness E.F."/>
            <person name="Loh Y.H."/>
            <person name="Halpern A.L."/>
            <person name="Lee A.P."/>
            <person name="Johnson J."/>
            <person name="Dandona N."/>
            <person name="Viswanathan L.D."/>
            <person name="Tay A."/>
            <person name="Venter J.C."/>
            <person name="Strausberg R.L."/>
            <person name="Brenner S."/>
        </authorList>
    </citation>
    <scope>NUCLEOTIDE SEQUENCE [LARGE SCALE GENOMIC DNA]</scope>
</reference>
<dbReference type="InterPro" id="IPR052472">
    <property type="entry name" value="MORN3"/>
</dbReference>
<dbReference type="OrthoDB" id="270720at2759"/>
<dbReference type="GO" id="GO:0001669">
    <property type="term" value="C:acrosomal vesicle"/>
    <property type="evidence" value="ECO:0007669"/>
    <property type="project" value="UniProtKB-SubCell"/>
</dbReference>
<dbReference type="InterPro" id="IPR003409">
    <property type="entry name" value="MORN"/>
</dbReference>
<gene>
    <name evidence="6" type="primary">morn3</name>
</gene>
<name>A0A4W3HVG4_CALMI</name>
<dbReference type="CTD" id="283385"/>
<dbReference type="STRING" id="7868.ENSCMIP00000013074"/>
<evidence type="ECO:0000256" key="3">
    <source>
        <dbReference type="ARBA" id="ARBA00023329"/>
    </source>
</evidence>
<dbReference type="SMART" id="SM00698">
    <property type="entry name" value="MORN"/>
    <property type="match status" value="6"/>
</dbReference>
<comment type="function">
    <text evidence="5">Assembles a suppression complex (suppresome) by tethering SIRT1 and MDM2 to regulate composite modifications of p53/TP53. Confers both deacetylation-mediated functional inactivation, by SIRT1, and ubiquitination-dependent degradation, by MDM2, of p53/TP53, promoting a proliferative and cell survival behaviors. May play a role in the regulation of spermatogenesis.</text>
</comment>
<protein>
    <recommendedName>
        <fullName evidence="4">MORN repeat-containing protein 3</fullName>
    </recommendedName>
</protein>
<sequence length="335" mass="38843">MIKGPNLELRVKRRQLRRLPPGRIPLPWRRGLAPRWRQSGLGLLVQNYWCKKGLCYFKTISGRAGRTCSNLSLCTLAFFFWGVGGWANRSEPQTMPFLRPRTNPQTLWREWDRKAQKNGLKRTVYSVNGDEYTGEWRDNKKHGKGTQIWKVNGARYDGDWENGKRNGFGTYSIPDPATGEYKKVYSGEWKHGKRQGFGTNFSSDEELFEGYWFNGKKSGWGRMYFTDCSVYEGEWLNDKPNGYGMLRLPNENRYEGSWKDGKKHGQGKFFYFEKGQFYSGVWNEDIAKCGTMIDFGRENALQPTSFPIPQLQMVDASAVLEEAKSMFLEVEDENV</sequence>
<dbReference type="Ensembl" id="ENSCMIT00000013366.1">
    <property type="protein sequence ID" value="ENSCMIP00000013074.1"/>
    <property type="gene ID" value="ENSCMIG00000006608.1"/>
</dbReference>
<reference evidence="6" key="4">
    <citation type="submission" date="2025-08" db="UniProtKB">
        <authorList>
            <consortium name="Ensembl"/>
        </authorList>
    </citation>
    <scope>IDENTIFICATION</scope>
</reference>
<evidence type="ECO:0000256" key="4">
    <source>
        <dbReference type="ARBA" id="ARBA00039854"/>
    </source>
</evidence>
<comment type="subcellular location">
    <subcellularLocation>
        <location evidence="1">Cytoplasmic vesicle</location>
        <location evidence="1">Secretory vesicle</location>
        <location evidence="1">Acrosome</location>
    </subcellularLocation>
</comment>
<dbReference type="KEGG" id="cmk:103184305"/>
<organism evidence="6 7">
    <name type="scientific">Callorhinchus milii</name>
    <name type="common">Ghost shark</name>
    <dbReference type="NCBI Taxonomy" id="7868"/>
    <lineage>
        <taxon>Eukaryota</taxon>
        <taxon>Metazoa</taxon>
        <taxon>Chordata</taxon>
        <taxon>Craniata</taxon>
        <taxon>Vertebrata</taxon>
        <taxon>Chondrichthyes</taxon>
        <taxon>Holocephali</taxon>
        <taxon>Chimaeriformes</taxon>
        <taxon>Callorhinchidae</taxon>
        <taxon>Callorhinchus</taxon>
    </lineage>
</organism>
<proteinExistence type="predicted"/>
<evidence type="ECO:0000256" key="1">
    <source>
        <dbReference type="ARBA" id="ARBA00004218"/>
    </source>
</evidence>
<keyword evidence="2" id="KW-0677">Repeat</keyword>
<dbReference type="GeneTree" id="ENSGT00940000159285"/>
<evidence type="ECO:0000313" key="6">
    <source>
        <dbReference type="Ensembl" id="ENSCMIP00000013074.1"/>
    </source>
</evidence>
<dbReference type="PANTHER" id="PTHR46511:SF1">
    <property type="entry name" value="MORN REPEAT-CONTAINING PROTEIN 3"/>
    <property type="match status" value="1"/>
</dbReference>
<dbReference type="OMA" id="CGIMIDF"/>
<dbReference type="InParanoid" id="A0A4W3HVG4"/>
<reference evidence="7" key="3">
    <citation type="journal article" date="2014" name="Nature">
        <title>Elephant shark genome provides unique insights into gnathostome evolution.</title>
        <authorList>
            <consortium name="International Elephant Shark Genome Sequencing Consortium"/>
            <person name="Venkatesh B."/>
            <person name="Lee A.P."/>
            <person name="Ravi V."/>
            <person name="Maurya A.K."/>
            <person name="Lian M.M."/>
            <person name="Swann J.B."/>
            <person name="Ohta Y."/>
            <person name="Flajnik M.F."/>
            <person name="Sutoh Y."/>
            <person name="Kasahara M."/>
            <person name="Hoon S."/>
            <person name="Gangu V."/>
            <person name="Roy S.W."/>
            <person name="Irimia M."/>
            <person name="Korzh V."/>
            <person name="Kondrychyn I."/>
            <person name="Lim Z.W."/>
            <person name="Tay B.H."/>
            <person name="Tohari S."/>
            <person name="Kong K.W."/>
            <person name="Ho S."/>
            <person name="Lorente-Galdos B."/>
            <person name="Quilez J."/>
            <person name="Marques-Bonet T."/>
            <person name="Raney B.J."/>
            <person name="Ingham P.W."/>
            <person name="Tay A."/>
            <person name="Hillier L.W."/>
            <person name="Minx P."/>
            <person name="Boehm T."/>
            <person name="Wilson R.K."/>
            <person name="Brenner S."/>
            <person name="Warren W.C."/>
        </authorList>
    </citation>
    <scope>NUCLEOTIDE SEQUENCE [LARGE SCALE GENOMIC DNA]</scope>
</reference>
<dbReference type="AlphaFoldDB" id="A0A4W3HVG4"/>
<evidence type="ECO:0000256" key="2">
    <source>
        <dbReference type="ARBA" id="ARBA00022737"/>
    </source>
</evidence>
<reference evidence="6" key="5">
    <citation type="submission" date="2025-09" db="UniProtKB">
        <authorList>
            <consortium name="Ensembl"/>
        </authorList>
    </citation>
    <scope>IDENTIFICATION</scope>
</reference>
<accession>A0A4W3HVG4</accession>
<dbReference type="Gene3D" id="2.20.110.10">
    <property type="entry name" value="Histone H3 K4-specific methyltransferase SET7/9 N-terminal domain"/>
    <property type="match status" value="3"/>
</dbReference>